<evidence type="ECO:0000256" key="1">
    <source>
        <dbReference type="SAM" id="MobiDB-lite"/>
    </source>
</evidence>
<proteinExistence type="predicted"/>
<feature type="transmembrane region" description="Helical" evidence="2">
    <location>
        <begin position="44"/>
        <end position="63"/>
    </location>
</feature>
<keyword evidence="2" id="KW-0472">Membrane</keyword>
<accession>A0A8S5QBD7</accession>
<organism evidence="3">
    <name type="scientific">Myoviridae sp. ctw4b6</name>
    <dbReference type="NCBI Taxonomy" id="2825206"/>
    <lineage>
        <taxon>Viruses</taxon>
        <taxon>Duplodnaviria</taxon>
        <taxon>Heunggongvirae</taxon>
        <taxon>Uroviricota</taxon>
        <taxon>Caudoviricetes</taxon>
    </lineage>
</organism>
<evidence type="ECO:0000256" key="2">
    <source>
        <dbReference type="SAM" id="Phobius"/>
    </source>
</evidence>
<feature type="transmembrane region" description="Helical" evidence="2">
    <location>
        <begin position="12"/>
        <end position="32"/>
    </location>
</feature>
<feature type="region of interest" description="Disordered" evidence="1">
    <location>
        <begin position="84"/>
        <end position="121"/>
    </location>
</feature>
<keyword evidence="2" id="KW-0812">Transmembrane</keyword>
<feature type="compositionally biased region" description="Basic and acidic residues" evidence="1">
    <location>
        <begin position="106"/>
        <end position="121"/>
    </location>
</feature>
<sequence length="121" mass="12437">MDAKRKVGPVTAAAGVGTAVAGSLTVITGYILSRYGVELPADVSNAVFILISTVGTIIGGFLIRGEKPTFEGLMEAAARGVTGVDPKGAEVQGDTTYPASPVNDFEIPRETYAPKHADQSA</sequence>
<dbReference type="EMBL" id="BK015628">
    <property type="protein sequence ID" value="DAE16623.1"/>
    <property type="molecule type" value="Genomic_DNA"/>
</dbReference>
<name>A0A8S5QBD7_9CAUD</name>
<evidence type="ECO:0000313" key="3">
    <source>
        <dbReference type="EMBL" id="DAE16623.1"/>
    </source>
</evidence>
<keyword evidence="2" id="KW-1133">Transmembrane helix</keyword>
<reference evidence="3" key="1">
    <citation type="journal article" date="2021" name="Proc. Natl. Acad. Sci. U.S.A.">
        <title>A Catalog of Tens of Thousands of Viruses from Human Metagenomes Reveals Hidden Associations with Chronic Diseases.</title>
        <authorList>
            <person name="Tisza M.J."/>
            <person name="Buck C.B."/>
        </authorList>
    </citation>
    <scope>NUCLEOTIDE SEQUENCE</scope>
    <source>
        <strain evidence="3">Ctw4b6</strain>
    </source>
</reference>
<protein>
    <submittedName>
        <fullName evidence="3">Uncharacterized protein</fullName>
    </submittedName>
</protein>